<dbReference type="RefSeq" id="WP_085194327.1">
    <property type="nucleotide sequence ID" value="NZ_AP022314.1"/>
</dbReference>
<protein>
    <submittedName>
        <fullName evidence="2">Uncharacterized protein</fullName>
    </submittedName>
</protein>
<reference evidence="2 3" key="1">
    <citation type="submission" date="2019-12" db="EMBL/GenBank/DDBJ databases">
        <title>Complete genome sequence of Mycolicibacterium xenopi str. JCM15661T.</title>
        <authorList>
            <person name="Yoshida M."/>
            <person name="Fukano H."/>
            <person name="Asakura T."/>
            <person name="Hoshino Y."/>
        </authorList>
    </citation>
    <scope>NUCLEOTIDE SEQUENCE [LARGE SCALE GENOMIC DNA]</scope>
    <source>
        <strain evidence="2 3">JCM 15661T</strain>
    </source>
</reference>
<keyword evidence="1" id="KW-0472">Membrane</keyword>
<accession>A0AAD1GY57</accession>
<sequence length="81" mass="8743">MGIVGIGDMLGIGDMGGMEGMFFMASFIEAQQDLSSFVWLVVVVGLLASQQVLCPGCAMRRYRPATMMKIPTAMPVIAKIR</sequence>
<dbReference type="EMBL" id="AP022314">
    <property type="protein sequence ID" value="BBU21553.1"/>
    <property type="molecule type" value="Genomic_DNA"/>
</dbReference>
<feature type="transmembrane region" description="Helical" evidence="1">
    <location>
        <begin position="37"/>
        <end position="59"/>
    </location>
</feature>
<organism evidence="2 3">
    <name type="scientific">Mycobacterium xenopi</name>
    <dbReference type="NCBI Taxonomy" id="1789"/>
    <lineage>
        <taxon>Bacteria</taxon>
        <taxon>Bacillati</taxon>
        <taxon>Actinomycetota</taxon>
        <taxon>Actinomycetes</taxon>
        <taxon>Mycobacteriales</taxon>
        <taxon>Mycobacteriaceae</taxon>
        <taxon>Mycobacterium</taxon>
    </lineage>
</organism>
<dbReference type="AlphaFoldDB" id="A0AAD1GY57"/>
<dbReference type="KEGG" id="mxe:MYXE_13420"/>
<evidence type="ECO:0000313" key="2">
    <source>
        <dbReference type="EMBL" id="BBU21553.1"/>
    </source>
</evidence>
<name>A0AAD1GY57_MYCXE</name>
<evidence type="ECO:0000313" key="3">
    <source>
        <dbReference type="Proteomes" id="UP000464624"/>
    </source>
</evidence>
<keyword evidence="1" id="KW-1133">Transmembrane helix</keyword>
<proteinExistence type="predicted"/>
<keyword evidence="1" id="KW-0812">Transmembrane</keyword>
<dbReference type="Proteomes" id="UP000464624">
    <property type="component" value="Chromosome"/>
</dbReference>
<gene>
    <name evidence="2" type="ORF">MYXE_13420</name>
</gene>
<evidence type="ECO:0000256" key="1">
    <source>
        <dbReference type="SAM" id="Phobius"/>
    </source>
</evidence>